<dbReference type="EMBL" id="NBIV01000650">
    <property type="protein sequence ID" value="PXF39585.1"/>
    <property type="molecule type" value="Genomic_DNA"/>
</dbReference>
<sequence length="177" mass="19433">MVRNDFARTTASQVQGLRKCHRSLFNTAVRLCTVIPCTLPNGNAGHSCSIPPGCVVVPESVVNGLEFFVNYSFPNGDLDTGTRFLDQAVVPDVGPHQIYWRFSGDSFFSGNQFEDCDGPNRARPAAGAVEDSTTIEMNADWFFTAFNPVTIMAEFRDSSTQTPVEGAIVTFVVRRLE</sequence>
<protein>
    <submittedName>
        <fullName evidence="1">Uncharacterized protein</fullName>
    </submittedName>
</protein>
<evidence type="ECO:0000313" key="1">
    <source>
        <dbReference type="EMBL" id="PXF39585.1"/>
    </source>
</evidence>
<proteinExistence type="predicted"/>
<organism evidence="1 2">
    <name type="scientific">Gracilariopsis chorda</name>
    <dbReference type="NCBI Taxonomy" id="448386"/>
    <lineage>
        <taxon>Eukaryota</taxon>
        <taxon>Rhodophyta</taxon>
        <taxon>Florideophyceae</taxon>
        <taxon>Rhodymeniophycidae</taxon>
        <taxon>Gracilariales</taxon>
        <taxon>Gracilariaceae</taxon>
        <taxon>Gracilariopsis</taxon>
    </lineage>
</organism>
<accession>A0A2V3IBV8</accession>
<reference evidence="1 2" key="1">
    <citation type="journal article" date="2018" name="Mol. Biol. Evol.">
        <title>Analysis of the draft genome of the red seaweed Gracilariopsis chorda provides insights into genome size evolution in Rhodophyta.</title>
        <authorList>
            <person name="Lee J."/>
            <person name="Yang E.C."/>
            <person name="Graf L."/>
            <person name="Yang J.H."/>
            <person name="Qiu H."/>
            <person name="Zel Zion U."/>
            <person name="Chan C.X."/>
            <person name="Stephens T.G."/>
            <person name="Weber A.P.M."/>
            <person name="Boo G.H."/>
            <person name="Boo S.M."/>
            <person name="Kim K.M."/>
            <person name="Shin Y."/>
            <person name="Jung M."/>
            <person name="Lee S.J."/>
            <person name="Yim H.S."/>
            <person name="Lee J.H."/>
            <person name="Bhattacharya D."/>
            <person name="Yoon H.S."/>
        </authorList>
    </citation>
    <scope>NUCLEOTIDE SEQUENCE [LARGE SCALE GENOMIC DNA]</scope>
    <source>
        <strain evidence="1 2">SKKU-2015</strain>
        <tissue evidence="1">Whole body</tissue>
    </source>
</reference>
<comment type="caution">
    <text evidence="1">The sequence shown here is derived from an EMBL/GenBank/DDBJ whole genome shotgun (WGS) entry which is preliminary data.</text>
</comment>
<name>A0A2V3IBV8_9FLOR</name>
<evidence type="ECO:0000313" key="2">
    <source>
        <dbReference type="Proteomes" id="UP000247409"/>
    </source>
</evidence>
<dbReference type="AlphaFoldDB" id="A0A2V3IBV8"/>
<dbReference type="Proteomes" id="UP000247409">
    <property type="component" value="Unassembled WGS sequence"/>
</dbReference>
<keyword evidence="2" id="KW-1185">Reference proteome</keyword>
<gene>
    <name evidence="1" type="ORF">BWQ96_10723</name>
</gene>